<keyword evidence="2" id="KW-1185">Reference proteome</keyword>
<organism evidence="1 2">
    <name type="scientific">Aquimarina spongiae</name>
    <dbReference type="NCBI Taxonomy" id="570521"/>
    <lineage>
        <taxon>Bacteria</taxon>
        <taxon>Pseudomonadati</taxon>
        <taxon>Bacteroidota</taxon>
        <taxon>Flavobacteriia</taxon>
        <taxon>Flavobacteriales</taxon>
        <taxon>Flavobacteriaceae</taxon>
        <taxon>Aquimarina</taxon>
    </lineage>
</organism>
<gene>
    <name evidence="1" type="ORF">SAMN04488508_10719</name>
</gene>
<evidence type="ECO:0008006" key="3">
    <source>
        <dbReference type="Google" id="ProtNLM"/>
    </source>
</evidence>
<dbReference type="EMBL" id="FQYP01000007">
    <property type="protein sequence ID" value="SHJ27723.1"/>
    <property type="molecule type" value="Genomic_DNA"/>
</dbReference>
<dbReference type="PROSITE" id="PS51257">
    <property type="entry name" value="PROKAR_LIPOPROTEIN"/>
    <property type="match status" value="1"/>
</dbReference>
<dbReference type="AlphaFoldDB" id="A0A1M6HZW8"/>
<proteinExistence type="predicted"/>
<sequence>MLYISLKEVTKFKILIFIGFLISCNKEKTEFGNAELSQRINLIEITDLTENSSDFDNDTLKIIGDLHLELENKGIFSKSGKIWIDSFKPATELDTVWKKMNGKTVEIIGLYKSGKTGHLGLYNGEFKEIYYIKVN</sequence>
<dbReference type="Proteomes" id="UP000184432">
    <property type="component" value="Unassembled WGS sequence"/>
</dbReference>
<evidence type="ECO:0000313" key="1">
    <source>
        <dbReference type="EMBL" id="SHJ27723.1"/>
    </source>
</evidence>
<evidence type="ECO:0000313" key="2">
    <source>
        <dbReference type="Proteomes" id="UP000184432"/>
    </source>
</evidence>
<dbReference type="STRING" id="570521.SAMN04488508_10719"/>
<name>A0A1M6HZW8_9FLAO</name>
<reference evidence="2" key="1">
    <citation type="submission" date="2016-11" db="EMBL/GenBank/DDBJ databases">
        <authorList>
            <person name="Varghese N."/>
            <person name="Submissions S."/>
        </authorList>
    </citation>
    <scope>NUCLEOTIDE SEQUENCE [LARGE SCALE GENOMIC DNA]</scope>
    <source>
        <strain evidence="2">DSM 22623</strain>
    </source>
</reference>
<accession>A0A1M6HZW8</accession>
<protein>
    <recommendedName>
        <fullName evidence="3">Lipoprotein</fullName>
    </recommendedName>
</protein>